<evidence type="ECO:0000313" key="2">
    <source>
        <dbReference type="EMBL" id="SCV71340.1"/>
    </source>
</evidence>
<feature type="region of interest" description="Disordered" evidence="1">
    <location>
        <begin position="524"/>
        <end position="553"/>
    </location>
</feature>
<dbReference type="OrthoDB" id="2530177at2759"/>
<gene>
    <name evidence="2" type="ORF">BQ2448_2928</name>
</gene>
<dbReference type="EMBL" id="FMSP01000007">
    <property type="protein sequence ID" value="SCV71340.1"/>
    <property type="molecule type" value="Genomic_DNA"/>
</dbReference>
<accession>A0A238FBW9</accession>
<protein>
    <submittedName>
        <fullName evidence="2">BQ2448_2928 protein</fullName>
    </submittedName>
</protein>
<evidence type="ECO:0000313" key="3">
    <source>
        <dbReference type="Proteomes" id="UP000198372"/>
    </source>
</evidence>
<organism evidence="2 3">
    <name type="scientific">Microbotryum intermedium</name>
    <dbReference type="NCBI Taxonomy" id="269621"/>
    <lineage>
        <taxon>Eukaryota</taxon>
        <taxon>Fungi</taxon>
        <taxon>Dikarya</taxon>
        <taxon>Basidiomycota</taxon>
        <taxon>Pucciniomycotina</taxon>
        <taxon>Microbotryomycetes</taxon>
        <taxon>Microbotryales</taxon>
        <taxon>Microbotryaceae</taxon>
        <taxon>Microbotryum</taxon>
    </lineage>
</organism>
<feature type="compositionally biased region" description="Basic and acidic residues" evidence="1">
    <location>
        <begin position="107"/>
        <end position="118"/>
    </location>
</feature>
<dbReference type="AlphaFoldDB" id="A0A238FBW9"/>
<dbReference type="Proteomes" id="UP000198372">
    <property type="component" value="Unassembled WGS sequence"/>
</dbReference>
<name>A0A238FBW9_9BASI</name>
<feature type="region of interest" description="Disordered" evidence="1">
    <location>
        <begin position="197"/>
        <end position="217"/>
    </location>
</feature>
<feature type="region of interest" description="Disordered" evidence="1">
    <location>
        <begin position="1"/>
        <end position="36"/>
    </location>
</feature>
<keyword evidence="3" id="KW-1185">Reference proteome</keyword>
<sequence length="553" mass="61838">MGHRAESCATSSSRSDARARTSTKPPSSTLAPVAANAGRANGEKLVTLGHELDLLSFLKERRSQNDYVDIPIPLASLALAVSVRGLQDPNQPSSRPTDVPASALKPIEVKDGSRSQRVRDEPWTCSRCQAELGRLLLRDVAKQPPLAFHTTFLCPECCPPETVEDSAEDAETDGKEPFSPDKMVTYENGFSGWLDKESNIPLPRRSTPPRIQARRKRRHLNGSMSTCDVCMRFIATCSDHVEDLAGPPFAPYVERMCKSCHGNDLPRDEVPDYLFEIQKLVTAAILSAVAIPDTMECDNPMALDFRSAAVLASESYGALSPLVCTDVEQNRELRRFIGLRWHIPLLPRGEGMRDPQSQDPNVIARQQPPSLVRKGYALHSFVGLELDLKTGSLAIPLFIPRGIGHSYHAQTHLIQCVIRRAQQDLAQTNVERKAAGLQPYPDINEIWLINGHNKASRILHRDERLRGMVPLEEYLATHADVTDPTNFPPHRSIMLPWEFLKRYRFYARRFSLDDDLTAIQRLASEDRASAKKKKRHSLDALGNQSSPKEGDWR</sequence>
<feature type="region of interest" description="Disordered" evidence="1">
    <location>
        <begin position="87"/>
        <end position="118"/>
    </location>
</feature>
<reference evidence="3" key="1">
    <citation type="submission" date="2016-09" db="EMBL/GenBank/DDBJ databases">
        <authorList>
            <person name="Jeantristanb JTB J.-T."/>
            <person name="Ricardo R."/>
        </authorList>
    </citation>
    <scope>NUCLEOTIDE SEQUENCE [LARGE SCALE GENOMIC DNA]</scope>
</reference>
<proteinExistence type="predicted"/>
<evidence type="ECO:0000256" key="1">
    <source>
        <dbReference type="SAM" id="MobiDB-lite"/>
    </source>
</evidence>